<sequence>MTEATLWWCPTTRLTWLLRIATVPFCRLRVRGSTFSSEEIFGEVPLDLDRE</sequence>
<keyword evidence="1" id="KW-0732">Signal</keyword>
<dbReference type="Proteomes" id="UP000012073">
    <property type="component" value="Unassembled WGS sequence"/>
</dbReference>
<dbReference type="Gramene" id="CDF40687">
    <property type="protein sequence ID" value="CDF40687"/>
    <property type="gene ID" value="CHC_T00007396001"/>
</dbReference>
<keyword evidence="3" id="KW-1185">Reference proteome</keyword>
<dbReference type="EMBL" id="HG002228">
    <property type="protein sequence ID" value="CDF40687.1"/>
    <property type="molecule type" value="Genomic_DNA"/>
</dbReference>
<feature type="chain" id="PRO_5004442882" evidence="1">
    <location>
        <begin position="18"/>
        <end position="51"/>
    </location>
</feature>
<feature type="signal peptide" evidence="1">
    <location>
        <begin position="1"/>
        <end position="17"/>
    </location>
</feature>
<gene>
    <name evidence="2" type="ORF">CHC_T00007396001</name>
</gene>
<evidence type="ECO:0000256" key="1">
    <source>
        <dbReference type="SAM" id="SignalP"/>
    </source>
</evidence>
<dbReference type="GeneID" id="17318698"/>
<evidence type="ECO:0000313" key="2">
    <source>
        <dbReference type="EMBL" id="CDF40687.1"/>
    </source>
</evidence>
<dbReference type="RefSeq" id="XP_005710981.1">
    <property type="nucleotide sequence ID" value="XM_005710924.1"/>
</dbReference>
<proteinExistence type="predicted"/>
<organism evidence="2 3">
    <name type="scientific">Chondrus crispus</name>
    <name type="common">Carrageen Irish moss</name>
    <name type="synonym">Polymorpha crispa</name>
    <dbReference type="NCBI Taxonomy" id="2769"/>
    <lineage>
        <taxon>Eukaryota</taxon>
        <taxon>Rhodophyta</taxon>
        <taxon>Florideophyceae</taxon>
        <taxon>Rhodymeniophycidae</taxon>
        <taxon>Gigartinales</taxon>
        <taxon>Gigartinaceae</taxon>
        <taxon>Chondrus</taxon>
    </lineage>
</organism>
<dbReference type="KEGG" id="ccp:CHC_T00007396001"/>
<name>R7QQB2_CHOCR</name>
<reference evidence="3" key="1">
    <citation type="journal article" date="2013" name="Proc. Natl. Acad. Sci. U.S.A.">
        <title>Genome structure and metabolic features in the red seaweed Chondrus crispus shed light on evolution of the Archaeplastida.</title>
        <authorList>
            <person name="Collen J."/>
            <person name="Porcel B."/>
            <person name="Carre W."/>
            <person name="Ball S.G."/>
            <person name="Chaparro C."/>
            <person name="Tonon T."/>
            <person name="Barbeyron T."/>
            <person name="Michel G."/>
            <person name="Noel B."/>
            <person name="Valentin K."/>
            <person name="Elias M."/>
            <person name="Artiguenave F."/>
            <person name="Arun A."/>
            <person name="Aury J.M."/>
            <person name="Barbosa-Neto J.F."/>
            <person name="Bothwell J.H."/>
            <person name="Bouget F.Y."/>
            <person name="Brillet L."/>
            <person name="Cabello-Hurtado F."/>
            <person name="Capella-Gutierrez S."/>
            <person name="Charrier B."/>
            <person name="Cladiere L."/>
            <person name="Cock J.M."/>
            <person name="Coelho S.M."/>
            <person name="Colleoni C."/>
            <person name="Czjzek M."/>
            <person name="Da Silva C."/>
            <person name="Delage L."/>
            <person name="Denoeud F."/>
            <person name="Deschamps P."/>
            <person name="Dittami S.M."/>
            <person name="Gabaldon T."/>
            <person name="Gachon C.M."/>
            <person name="Groisillier A."/>
            <person name="Herve C."/>
            <person name="Jabbari K."/>
            <person name="Katinka M."/>
            <person name="Kloareg B."/>
            <person name="Kowalczyk N."/>
            <person name="Labadie K."/>
            <person name="Leblanc C."/>
            <person name="Lopez P.J."/>
            <person name="McLachlan D.H."/>
            <person name="Meslet-Cladiere L."/>
            <person name="Moustafa A."/>
            <person name="Nehr Z."/>
            <person name="Nyvall Collen P."/>
            <person name="Panaud O."/>
            <person name="Partensky F."/>
            <person name="Poulain J."/>
            <person name="Rensing S.A."/>
            <person name="Rousvoal S."/>
            <person name="Samson G."/>
            <person name="Symeonidi A."/>
            <person name="Weissenbach J."/>
            <person name="Zambounis A."/>
            <person name="Wincker P."/>
            <person name="Boyen C."/>
        </authorList>
    </citation>
    <scope>NUCLEOTIDE SEQUENCE [LARGE SCALE GENOMIC DNA]</scope>
    <source>
        <strain evidence="3">cv. Stackhouse</strain>
    </source>
</reference>
<protein>
    <submittedName>
        <fullName evidence="2">Uncharacterized protein</fullName>
    </submittedName>
</protein>
<dbReference type="AlphaFoldDB" id="R7QQB2"/>
<evidence type="ECO:0000313" key="3">
    <source>
        <dbReference type="Proteomes" id="UP000012073"/>
    </source>
</evidence>
<accession>R7QQB2</accession>